<dbReference type="GeneID" id="17320854"/>
<name>R7Q7H3_CHOCR</name>
<dbReference type="Gramene" id="CDF33336">
    <property type="protein sequence ID" value="CDF33336"/>
    <property type="gene ID" value="CHC_T00002236001"/>
</dbReference>
<dbReference type="PhylomeDB" id="R7Q7H3"/>
<dbReference type="RefSeq" id="XP_005713139.1">
    <property type="nucleotide sequence ID" value="XM_005713082.1"/>
</dbReference>
<dbReference type="OrthoDB" id="12619at2759"/>
<evidence type="ECO:0000313" key="1">
    <source>
        <dbReference type="EMBL" id="CDF33336.1"/>
    </source>
</evidence>
<dbReference type="EMBL" id="HG001641">
    <property type="protein sequence ID" value="CDF33336.1"/>
    <property type="molecule type" value="Genomic_DNA"/>
</dbReference>
<organism evidence="1 2">
    <name type="scientific">Chondrus crispus</name>
    <name type="common">Carrageen Irish moss</name>
    <name type="synonym">Polymorpha crispa</name>
    <dbReference type="NCBI Taxonomy" id="2769"/>
    <lineage>
        <taxon>Eukaryota</taxon>
        <taxon>Rhodophyta</taxon>
        <taxon>Florideophyceae</taxon>
        <taxon>Rhodymeniophycidae</taxon>
        <taxon>Gigartinales</taxon>
        <taxon>Gigartinaceae</taxon>
        <taxon>Chondrus</taxon>
    </lineage>
</organism>
<dbReference type="Proteomes" id="UP000012073">
    <property type="component" value="Unassembled WGS sequence"/>
</dbReference>
<gene>
    <name evidence="1" type="ORF">CHC_T00002236001</name>
</gene>
<sequence>MRPNKRTLLRKQRNLVQSGLPSSLKSLLFEEQSRVRRLQRMNLKQGRIDSFCIR</sequence>
<dbReference type="KEGG" id="ccp:CHC_T00002236001"/>
<dbReference type="AlphaFoldDB" id="R7Q7H3"/>
<reference evidence="2" key="1">
    <citation type="journal article" date="2013" name="Proc. Natl. Acad. Sci. U.S.A.">
        <title>Genome structure and metabolic features in the red seaweed Chondrus crispus shed light on evolution of the Archaeplastida.</title>
        <authorList>
            <person name="Collen J."/>
            <person name="Porcel B."/>
            <person name="Carre W."/>
            <person name="Ball S.G."/>
            <person name="Chaparro C."/>
            <person name="Tonon T."/>
            <person name="Barbeyron T."/>
            <person name="Michel G."/>
            <person name="Noel B."/>
            <person name="Valentin K."/>
            <person name="Elias M."/>
            <person name="Artiguenave F."/>
            <person name="Arun A."/>
            <person name="Aury J.M."/>
            <person name="Barbosa-Neto J.F."/>
            <person name="Bothwell J.H."/>
            <person name="Bouget F.Y."/>
            <person name="Brillet L."/>
            <person name="Cabello-Hurtado F."/>
            <person name="Capella-Gutierrez S."/>
            <person name="Charrier B."/>
            <person name="Cladiere L."/>
            <person name="Cock J.M."/>
            <person name="Coelho S.M."/>
            <person name="Colleoni C."/>
            <person name="Czjzek M."/>
            <person name="Da Silva C."/>
            <person name="Delage L."/>
            <person name="Denoeud F."/>
            <person name="Deschamps P."/>
            <person name="Dittami S.M."/>
            <person name="Gabaldon T."/>
            <person name="Gachon C.M."/>
            <person name="Groisillier A."/>
            <person name="Herve C."/>
            <person name="Jabbari K."/>
            <person name="Katinka M."/>
            <person name="Kloareg B."/>
            <person name="Kowalczyk N."/>
            <person name="Labadie K."/>
            <person name="Leblanc C."/>
            <person name="Lopez P.J."/>
            <person name="McLachlan D.H."/>
            <person name="Meslet-Cladiere L."/>
            <person name="Moustafa A."/>
            <person name="Nehr Z."/>
            <person name="Nyvall Collen P."/>
            <person name="Panaud O."/>
            <person name="Partensky F."/>
            <person name="Poulain J."/>
            <person name="Rensing S.A."/>
            <person name="Rousvoal S."/>
            <person name="Samson G."/>
            <person name="Symeonidi A."/>
            <person name="Weissenbach J."/>
            <person name="Zambounis A."/>
            <person name="Wincker P."/>
            <person name="Boyen C."/>
        </authorList>
    </citation>
    <scope>NUCLEOTIDE SEQUENCE [LARGE SCALE GENOMIC DNA]</scope>
    <source>
        <strain evidence="2">cv. Stackhouse</strain>
    </source>
</reference>
<keyword evidence="2" id="KW-1185">Reference proteome</keyword>
<protein>
    <submittedName>
        <fullName evidence="1">Uncharacterized protein</fullName>
    </submittedName>
</protein>
<accession>R7Q7H3</accession>
<proteinExistence type="predicted"/>
<evidence type="ECO:0000313" key="2">
    <source>
        <dbReference type="Proteomes" id="UP000012073"/>
    </source>
</evidence>